<reference evidence="1" key="2">
    <citation type="submission" date="2023-05" db="EMBL/GenBank/DDBJ databases">
        <authorList>
            <person name="Fouks B."/>
        </authorList>
    </citation>
    <scope>NUCLEOTIDE SEQUENCE</scope>
    <source>
        <strain evidence="1">Stay&amp;Tobe</strain>
        <tissue evidence="1">Testes</tissue>
    </source>
</reference>
<organism evidence="1 2">
    <name type="scientific">Diploptera punctata</name>
    <name type="common">Pacific beetle cockroach</name>
    <dbReference type="NCBI Taxonomy" id="6984"/>
    <lineage>
        <taxon>Eukaryota</taxon>
        <taxon>Metazoa</taxon>
        <taxon>Ecdysozoa</taxon>
        <taxon>Arthropoda</taxon>
        <taxon>Hexapoda</taxon>
        <taxon>Insecta</taxon>
        <taxon>Pterygota</taxon>
        <taxon>Neoptera</taxon>
        <taxon>Polyneoptera</taxon>
        <taxon>Dictyoptera</taxon>
        <taxon>Blattodea</taxon>
        <taxon>Blaberoidea</taxon>
        <taxon>Blaberidae</taxon>
        <taxon>Diplopterinae</taxon>
        <taxon>Diploptera</taxon>
    </lineage>
</organism>
<comment type="caution">
    <text evidence="1">The sequence shown here is derived from an EMBL/GenBank/DDBJ whole genome shotgun (WGS) entry which is preliminary data.</text>
</comment>
<dbReference type="EMBL" id="JASPKZ010005299">
    <property type="protein sequence ID" value="KAJ9588867.1"/>
    <property type="molecule type" value="Genomic_DNA"/>
</dbReference>
<feature type="non-terminal residue" evidence="1">
    <location>
        <position position="1"/>
    </location>
</feature>
<name>A0AAD8EGM1_DIPPU</name>
<evidence type="ECO:0000313" key="1">
    <source>
        <dbReference type="EMBL" id="KAJ9588867.1"/>
    </source>
</evidence>
<dbReference type="Proteomes" id="UP001233999">
    <property type="component" value="Unassembled WGS sequence"/>
</dbReference>
<proteinExistence type="predicted"/>
<reference evidence="1" key="1">
    <citation type="journal article" date="2023" name="IScience">
        <title>Live-bearing cockroach genome reveals convergent evolutionary mechanisms linked to viviparity in insects and beyond.</title>
        <authorList>
            <person name="Fouks B."/>
            <person name="Harrison M.C."/>
            <person name="Mikhailova A.A."/>
            <person name="Marchal E."/>
            <person name="English S."/>
            <person name="Carruthers M."/>
            <person name="Jennings E.C."/>
            <person name="Chiamaka E.L."/>
            <person name="Frigard R.A."/>
            <person name="Pippel M."/>
            <person name="Attardo G.M."/>
            <person name="Benoit J.B."/>
            <person name="Bornberg-Bauer E."/>
            <person name="Tobe S.S."/>
        </authorList>
    </citation>
    <scope>NUCLEOTIDE SEQUENCE</scope>
    <source>
        <strain evidence="1">Stay&amp;Tobe</strain>
    </source>
</reference>
<dbReference type="AlphaFoldDB" id="A0AAD8EGM1"/>
<protein>
    <submittedName>
        <fullName evidence="1">Uncharacterized protein</fullName>
    </submittedName>
</protein>
<sequence length="66" mass="7570">PVKENNAYKIGIVNTLEHVHRPCRLHRIFVKINTVATSSRKARPVMGLPSYSLCVEGRKKQELTKR</sequence>
<feature type="non-terminal residue" evidence="1">
    <location>
        <position position="66"/>
    </location>
</feature>
<evidence type="ECO:0000313" key="2">
    <source>
        <dbReference type="Proteomes" id="UP001233999"/>
    </source>
</evidence>
<gene>
    <name evidence="1" type="ORF">L9F63_017840</name>
</gene>
<keyword evidence="2" id="KW-1185">Reference proteome</keyword>
<accession>A0AAD8EGM1</accession>